<comment type="caution">
    <text evidence="2">The sequence shown here is derived from an EMBL/GenBank/DDBJ whole genome shotgun (WGS) entry which is preliminary data.</text>
</comment>
<organism evidence="2 3">
    <name type="scientific">Penicillium thymicola</name>
    <dbReference type="NCBI Taxonomy" id="293382"/>
    <lineage>
        <taxon>Eukaryota</taxon>
        <taxon>Fungi</taxon>
        <taxon>Dikarya</taxon>
        <taxon>Ascomycota</taxon>
        <taxon>Pezizomycotina</taxon>
        <taxon>Eurotiomycetes</taxon>
        <taxon>Eurotiomycetidae</taxon>
        <taxon>Eurotiales</taxon>
        <taxon>Aspergillaceae</taxon>
        <taxon>Penicillium</taxon>
    </lineage>
</organism>
<evidence type="ECO:0000313" key="2">
    <source>
        <dbReference type="EMBL" id="KAJ9484667.1"/>
    </source>
</evidence>
<proteinExistence type="predicted"/>
<dbReference type="AlphaFoldDB" id="A0AAI9TCK4"/>
<protein>
    <submittedName>
        <fullName evidence="2">Uncharacterized protein</fullName>
    </submittedName>
</protein>
<feature type="compositionally biased region" description="Polar residues" evidence="1">
    <location>
        <begin position="70"/>
        <end position="85"/>
    </location>
</feature>
<keyword evidence="3" id="KW-1185">Reference proteome</keyword>
<sequence>MLLNNWLPRATTFPSLHFLSFLPNLYLTFRDPREEIESFSFDSPYSFSRYHPPSLARLQGSPKSPPSPIPNETDQFQHTIANSRI</sequence>
<evidence type="ECO:0000256" key="1">
    <source>
        <dbReference type="SAM" id="MobiDB-lite"/>
    </source>
</evidence>
<dbReference type="Proteomes" id="UP001227192">
    <property type="component" value="Unassembled WGS sequence"/>
</dbReference>
<evidence type="ECO:0000313" key="3">
    <source>
        <dbReference type="Proteomes" id="UP001227192"/>
    </source>
</evidence>
<name>A0AAI9TCK4_PENTH</name>
<reference evidence="2" key="2">
    <citation type="journal article" date="2016" name="Fungal Biol.">
        <title>Ochratoxin A production by Penicillium thymicola.</title>
        <authorList>
            <person name="Nguyen H.D.T."/>
            <person name="McMullin D.R."/>
            <person name="Ponomareva E."/>
            <person name="Riley R."/>
            <person name="Pomraning K.R."/>
            <person name="Baker S.E."/>
            <person name="Seifert K.A."/>
        </authorList>
    </citation>
    <scope>NUCLEOTIDE SEQUENCE</scope>
    <source>
        <strain evidence="2">DAOM 180753</strain>
    </source>
</reference>
<gene>
    <name evidence="2" type="ORF">VN97_g8709</name>
</gene>
<feature type="region of interest" description="Disordered" evidence="1">
    <location>
        <begin position="52"/>
        <end position="85"/>
    </location>
</feature>
<accession>A0AAI9TCK4</accession>
<reference evidence="2" key="1">
    <citation type="submission" date="2015-06" db="EMBL/GenBank/DDBJ databases">
        <authorList>
            <person name="Nguyen H."/>
        </authorList>
    </citation>
    <scope>NUCLEOTIDE SEQUENCE</scope>
    <source>
        <strain evidence="2">DAOM 180753</strain>
    </source>
</reference>
<dbReference type="EMBL" id="LACB01000320">
    <property type="protein sequence ID" value="KAJ9484667.1"/>
    <property type="molecule type" value="Genomic_DNA"/>
</dbReference>